<evidence type="ECO:0000256" key="4">
    <source>
        <dbReference type="ARBA" id="ARBA00022692"/>
    </source>
</evidence>
<feature type="transmembrane region" description="Helical" evidence="7">
    <location>
        <begin position="72"/>
        <end position="89"/>
    </location>
</feature>
<keyword evidence="6 7" id="KW-0472">Membrane</keyword>
<evidence type="ECO:0000259" key="8">
    <source>
        <dbReference type="PROSITE" id="PS50850"/>
    </source>
</evidence>
<evidence type="ECO:0000313" key="10">
    <source>
        <dbReference type="Proteomes" id="UP000184184"/>
    </source>
</evidence>
<feature type="transmembrane region" description="Helical" evidence="7">
    <location>
        <begin position="161"/>
        <end position="179"/>
    </location>
</feature>
<dbReference type="GO" id="GO:0022857">
    <property type="term" value="F:transmembrane transporter activity"/>
    <property type="evidence" value="ECO:0007669"/>
    <property type="project" value="InterPro"/>
</dbReference>
<keyword evidence="5 7" id="KW-1133">Transmembrane helix</keyword>
<feature type="transmembrane region" description="Helical" evidence="7">
    <location>
        <begin position="40"/>
        <end position="60"/>
    </location>
</feature>
<dbReference type="STRING" id="1027249.SAMN05216179_1840"/>
<feature type="transmembrane region" description="Helical" evidence="7">
    <location>
        <begin position="12"/>
        <end position="34"/>
    </location>
</feature>
<protein>
    <submittedName>
        <fullName evidence="9">MFS transporter, PPP family, 3-phenylpropionic acid transporter</fullName>
    </submittedName>
</protein>
<dbReference type="PROSITE" id="PS50850">
    <property type="entry name" value="MFS"/>
    <property type="match status" value="1"/>
</dbReference>
<keyword evidence="4 7" id="KW-0812">Transmembrane</keyword>
<feature type="transmembrane region" description="Helical" evidence="7">
    <location>
        <begin position="95"/>
        <end position="115"/>
    </location>
</feature>
<dbReference type="AlphaFoldDB" id="A0A1M7NYS0"/>
<dbReference type="Pfam" id="PF12832">
    <property type="entry name" value="MFS_1_like"/>
    <property type="match status" value="1"/>
</dbReference>
<comment type="subcellular location">
    <subcellularLocation>
        <location evidence="1">Cell membrane</location>
        <topology evidence="1">Multi-pass membrane protein</topology>
    </subcellularLocation>
</comment>
<dbReference type="SUPFAM" id="SSF103473">
    <property type="entry name" value="MFS general substrate transporter"/>
    <property type="match status" value="1"/>
</dbReference>
<gene>
    <name evidence="9" type="ORF">SAMN05216179_1840</name>
</gene>
<evidence type="ECO:0000256" key="2">
    <source>
        <dbReference type="ARBA" id="ARBA00005241"/>
    </source>
</evidence>
<dbReference type="InterPro" id="IPR051717">
    <property type="entry name" value="MFS_MFSD6"/>
</dbReference>
<feature type="transmembrane region" description="Helical" evidence="7">
    <location>
        <begin position="356"/>
        <end position="377"/>
    </location>
</feature>
<dbReference type="InterPro" id="IPR020846">
    <property type="entry name" value="MFS_dom"/>
</dbReference>
<dbReference type="RefSeq" id="WP_073201552.1">
    <property type="nucleotide sequence ID" value="NZ_FRCZ01000003.1"/>
</dbReference>
<evidence type="ECO:0000256" key="3">
    <source>
        <dbReference type="ARBA" id="ARBA00022448"/>
    </source>
</evidence>
<organism evidence="9 10">
    <name type="scientific">Gracilibacillus kekensis</name>
    <dbReference type="NCBI Taxonomy" id="1027249"/>
    <lineage>
        <taxon>Bacteria</taxon>
        <taxon>Bacillati</taxon>
        <taxon>Bacillota</taxon>
        <taxon>Bacilli</taxon>
        <taxon>Bacillales</taxon>
        <taxon>Bacillaceae</taxon>
        <taxon>Gracilibacillus</taxon>
    </lineage>
</organism>
<accession>A0A1M7NYS0</accession>
<dbReference type="OrthoDB" id="1650886at2"/>
<feature type="transmembrane region" description="Helical" evidence="7">
    <location>
        <begin position="329"/>
        <end position="350"/>
    </location>
</feature>
<proteinExistence type="inferred from homology"/>
<evidence type="ECO:0000256" key="1">
    <source>
        <dbReference type="ARBA" id="ARBA00004651"/>
    </source>
</evidence>
<keyword evidence="10" id="KW-1185">Reference proteome</keyword>
<dbReference type="Proteomes" id="UP000184184">
    <property type="component" value="Unassembled WGS sequence"/>
</dbReference>
<dbReference type="EMBL" id="FRCZ01000003">
    <property type="protein sequence ID" value="SHN09210.1"/>
    <property type="molecule type" value="Genomic_DNA"/>
</dbReference>
<dbReference type="InterPro" id="IPR036259">
    <property type="entry name" value="MFS_trans_sf"/>
</dbReference>
<feature type="transmembrane region" description="Helical" evidence="7">
    <location>
        <begin position="266"/>
        <end position="286"/>
    </location>
</feature>
<reference evidence="9 10" key="1">
    <citation type="submission" date="2016-11" db="EMBL/GenBank/DDBJ databases">
        <authorList>
            <person name="Jaros S."/>
            <person name="Januszkiewicz K."/>
            <person name="Wedrychowicz H."/>
        </authorList>
    </citation>
    <scope>NUCLEOTIDE SEQUENCE [LARGE SCALE GENOMIC DNA]</scope>
    <source>
        <strain evidence="9 10">CGMCC 1.10681</strain>
    </source>
</reference>
<evidence type="ECO:0000256" key="5">
    <source>
        <dbReference type="ARBA" id="ARBA00022989"/>
    </source>
</evidence>
<dbReference type="PIRSF" id="PIRSF004925">
    <property type="entry name" value="HcaT"/>
    <property type="match status" value="1"/>
</dbReference>
<feature type="domain" description="Major facilitator superfamily (MFS) profile" evidence="8">
    <location>
        <begin position="6"/>
        <end position="381"/>
    </location>
</feature>
<feature type="transmembrane region" description="Helical" evidence="7">
    <location>
        <begin position="136"/>
        <end position="155"/>
    </location>
</feature>
<evidence type="ECO:0000313" key="9">
    <source>
        <dbReference type="EMBL" id="SHN09210.1"/>
    </source>
</evidence>
<sequence length="384" mass="42823">MTRTRQLRFLKALTFLNMSNKGLILPFLPLFLSFRGFSPIEIGTILGIAPMVSIIAQPFFGFISDKYKTIKGLLLFLYFAVIAVSFSIFFSTSYIVVFISFLLFHFVMSPAGPLLDSMAIKSLGTKNRGEYGKIRLWGSIGFALTAVASGPVLALIGIENIYIVFWVLILLLISLTLFLKDNNHSADPVSLTGVKEVLSNKNFMLFLFLCFLVMIPHRMNDTMLVLHLENLGATTFLIGAAWGLAAFSEVPVFYFLTQKIMQFHHLFLLSIVALLFTLRWLLYGFIESAEWIVLLQISQGLTFGLFWLVALQTAVSFVPNRLRSTGQALLMSTCFGLGGAVGGTTGGTIFDNFGSQTMYQIMAAMTFIAMIGIFIIYKRTKVER</sequence>
<dbReference type="PANTHER" id="PTHR16172">
    <property type="entry name" value="MAJOR FACILITATOR SUPERFAMILY DOMAIN-CONTAINING PROTEIN 6-LIKE"/>
    <property type="match status" value="1"/>
</dbReference>
<dbReference type="Gene3D" id="1.20.1250.20">
    <property type="entry name" value="MFS general substrate transporter like domains"/>
    <property type="match status" value="2"/>
</dbReference>
<feature type="transmembrane region" description="Helical" evidence="7">
    <location>
        <begin position="200"/>
        <end position="219"/>
    </location>
</feature>
<evidence type="ECO:0000256" key="7">
    <source>
        <dbReference type="SAM" id="Phobius"/>
    </source>
</evidence>
<feature type="transmembrane region" description="Helical" evidence="7">
    <location>
        <begin position="292"/>
        <end position="317"/>
    </location>
</feature>
<comment type="similarity">
    <text evidence="2">Belongs to the major facilitator superfamily. MFSD6 family.</text>
</comment>
<feature type="transmembrane region" description="Helical" evidence="7">
    <location>
        <begin position="231"/>
        <end position="254"/>
    </location>
</feature>
<dbReference type="PANTHER" id="PTHR16172:SF41">
    <property type="entry name" value="MAJOR FACILITATOR SUPERFAMILY DOMAIN-CONTAINING PROTEIN 6-LIKE"/>
    <property type="match status" value="1"/>
</dbReference>
<dbReference type="GO" id="GO:0005886">
    <property type="term" value="C:plasma membrane"/>
    <property type="evidence" value="ECO:0007669"/>
    <property type="project" value="UniProtKB-SubCell"/>
</dbReference>
<dbReference type="InterPro" id="IPR026032">
    <property type="entry name" value="HcaT-like"/>
</dbReference>
<evidence type="ECO:0000256" key="6">
    <source>
        <dbReference type="ARBA" id="ARBA00023136"/>
    </source>
</evidence>
<name>A0A1M7NYS0_9BACI</name>
<keyword evidence="3" id="KW-0813">Transport</keyword>
<dbReference type="InterPro" id="IPR024989">
    <property type="entry name" value="MFS_assoc_dom"/>
</dbReference>